<dbReference type="STRING" id="1165689.SAMN02927914_02604"/>
<dbReference type="InterPro" id="IPR038729">
    <property type="entry name" value="Rad50/SbcC_AAA"/>
</dbReference>
<evidence type="ECO:0000313" key="2">
    <source>
        <dbReference type="EMBL" id="SDA74311.1"/>
    </source>
</evidence>
<dbReference type="GO" id="GO:0006302">
    <property type="term" value="P:double-strand break repair"/>
    <property type="evidence" value="ECO:0007669"/>
    <property type="project" value="InterPro"/>
</dbReference>
<evidence type="ECO:0000313" key="3">
    <source>
        <dbReference type="Proteomes" id="UP000198588"/>
    </source>
</evidence>
<dbReference type="InterPro" id="IPR027417">
    <property type="entry name" value="P-loop_NTPase"/>
</dbReference>
<feature type="domain" description="Rad50/SbcC-type AAA" evidence="1">
    <location>
        <begin position="38"/>
        <end position="95"/>
    </location>
</feature>
<evidence type="ECO:0000259" key="1">
    <source>
        <dbReference type="Pfam" id="PF13476"/>
    </source>
</evidence>
<dbReference type="Gene3D" id="3.40.50.300">
    <property type="entry name" value="P-loop containing nucleotide triphosphate hydrolases"/>
    <property type="match status" value="1"/>
</dbReference>
<dbReference type="AlphaFoldDB" id="A0A1G5XV60"/>
<dbReference type="Proteomes" id="UP000198588">
    <property type="component" value="Unassembled WGS sequence"/>
</dbReference>
<protein>
    <submittedName>
        <fullName evidence="2">AAA domain-containing protein</fullName>
    </submittedName>
</protein>
<dbReference type="Pfam" id="PF13476">
    <property type="entry name" value="AAA_23"/>
    <property type="match status" value="1"/>
</dbReference>
<reference evidence="2 3" key="1">
    <citation type="submission" date="2016-10" db="EMBL/GenBank/DDBJ databases">
        <authorList>
            <person name="de Groot N.N."/>
        </authorList>
    </citation>
    <scope>NUCLEOTIDE SEQUENCE [LARGE SCALE GENOMIC DNA]</scope>
    <source>
        <strain evidence="2 3">CGMCC 1.12097</strain>
    </source>
</reference>
<proteinExistence type="predicted"/>
<name>A0A1G5XV60_9HYPH</name>
<dbReference type="EMBL" id="FMXM01000007">
    <property type="protein sequence ID" value="SDA74311.1"/>
    <property type="molecule type" value="Genomic_DNA"/>
</dbReference>
<sequence>MAYRKQLTRFKAPYLKRILLDPERVANWEQYPWNLPLFRGHDFELEFTTPITIIVCENGTGNSTLLEAIGALAGYDEAGGGKGYRPVDHSAAIDRSGAALANTLRDFTNDPDGFLAEALYEDKA</sequence>
<organism evidence="2 3">
    <name type="scientific">Mesorhizobium qingshengii</name>
    <dbReference type="NCBI Taxonomy" id="1165689"/>
    <lineage>
        <taxon>Bacteria</taxon>
        <taxon>Pseudomonadati</taxon>
        <taxon>Pseudomonadota</taxon>
        <taxon>Alphaproteobacteria</taxon>
        <taxon>Hyphomicrobiales</taxon>
        <taxon>Phyllobacteriaceae</taxon>
        <taxon>Mesorhizobium</taxon>
    </lineage>
</organism>
<gene>
    <name evidence="2" type="ORF">SAMN02927914_02604</name>
</gene>
<dbReference type="GO" id="GO:0016887">
    <property type="term" value="F:ATP hydrolysis activity"/>
    <property type="evidence" value="ECO:0007669"/>
    <property type="project" value="InterPro"/>
</dbReference>
<accession>A0A1G5XV60</accession>